<sequence>MKQALAKAGLNYRLAAESQQFIGGFKLVSKEVDLDFSFEGLIGKKLREATETKIAKALFV</sequence>
<protein>
    <recommendedName>
        <fullName evidence="3">ATP synthase subunit delta</fullName>
    </recommendedName>
</protein>
<evidence type="ECO:0000313" key="1">
    <source>
        <dbReference type="EMBL" id="OGC81206.1"/>
    </source>
</evidence>
<evidence type="ECO:0008006" key="3">
    <source>
        <dbReference type="Google" id="ProtNLM"/>
    </source>
</evidence>
<dbReference type="EMBL" id="MEWS01000048">
    <property type="protein sequence ID" value="OGC81206.1"/>
    <property type="molecule type" value="Genomic_DNA"/>
</dbReference>
<name>A0A1F4XHX2_9BACT</name>
<comment type="caution">
    <text evidence="1">The sequence shown here is derived from an EMBL/GenBank/DDBJ whole genome shotgun (WGS) entry which is preliminary data.</text>
</comment>
<gene>
    <name evidence="1" type="ORF">A2788_00830</name>
</gene>
<proteinExistence type="predicted"/>
<evidence type="ECO:0000313" key="2">
    <source>
        <dbReference type="Proteomes" id="UP000177521"/>
    </source>
</evidence>
<reference evidence="1 2" key="1">
    <citation type="journal article" date="2016" name="Nat. Commun.">
        <title>Thousands of microbial genomes shed light on interconnected biogeochemical processes in an aquifer system.</title>
        <authorList>
            <person name="Anantharaman K."/>
            <person name="Brown C.T."/>
            <person name="Hug L.A."/>
            <person name="Sharon I."/>
            <person name="Castelle C.J."/>
            <person name="Probst A.J."/>
            <person name="Thomas B.C."/>
            <person name="Singh A."/>
            <person name="Wilkins M.J."/>
            <person name="Karaoz U."/>
            <person name="Brodie E.L."/>
            <person name="Williams K.H."/>
            <person name="Hubbard S.S."/>
            <person name="Banfield J.F."/>
        </authorList>
    </citation>
    <scope>NUCLEOTIDE SEQUENCE [LARGE SCALE GENOMIC DNA]</scope>
</reference>
<accession>A0A1F4XHX2</accession>
<dbReference type="Proteomes" id="UP000177521">
    <property type="component" value="Unassembled WGS sequence"/>
</dbReference>
<organism evidence="1 2">
    <name type="scientific">Candidatus Abawacabacteria bacterium RIFCSPHIGHO2_01_FULL_46_8</name>
    <dbReference type="NCBI Taxonomy" id="1817815"/>
    <lineage>
        <taxon>Bacteria</taxon>
        <taxon>Candidatus Abawacaibacteriota</taxon>
    </lineage>
</organism>
<dbReference type="AlphaFoldDB" id="A0A1F4XHX2"/>